<sequence>MISTSYGAAGSSTAALSQMRQQLFAKLDTDESGGIDKAEFLKGAGASESSTDASKETLATQLFDSFDSDSDGKLTQDELETGFQKLSDGMRATLIQQQEASRPQPPSPEDMFAKLDSNSDGGVDEAEFIAGAPQDGRGPSESELKEMFASFDSNADGSLTSDELETGFKSHRPDGPPPSGGPGGGPGGPGGAGGPPPASASDDDDDDETDALLAMLQKSTDSSSSGNVNKEDLASILESFLKLQQGQVSQSYSATA</sequence>
<dbReference type="InterPro" id="IPR002048">
    <property type="entry name" value="EF_hand_dom"/>
</dbReference>
<keyword evidence="1" id="KW-0479">Metal-binding</keyword>
<organism evidence="5 6">
    <name type="scientific">Dongia rigui</name>
    <dbReference type="NCBI Taxonomy" id="940149"/>
    <lineage>
        <taxon>Bacteria</taxon>
        <taxon>Pseudomonadati</taxon>
        <taxon>Pseudomonadota</taxon>
        <taxon>Alphaproteobacteria</taxon>
        <taxon>Rhodospirillales</taxon>
        <taxon>Dongiaceae</taxon>
        <taxon>Dongia</taxon>
    </lineage>
</organism>
<evidence type="ECO:0000256" key="2">
    <source>
        <dbReference type="ARBA" id="ARBA00022737"/>
    </source>
</evidence>
<dbReference type="InterPro" id="IPR011992">
    <property type="entry name" value="EF-hand-dom_pair"/>
</dbReference>
<feature type="compositionally biased region" description="Gly residues" evidence="3">
    <location>
        <begin position="181"/>
        <end position="193"/>
    </location>
</feature>
<dbReference type="SMART" id="SM00054">
    <property type="entry name" value="EFh"/>
    <property type="match status" value="4"/>
</dbReference>
<accession>A0ABU5E4E1</accession>
<keyword evidence="2" id="KW-0677">Repeat</keyword>
<evidence type="ECO:0000313" key="6">
    <source>
        <dbReference type="Proteomes" id="UP001271769"/>
    </source>
</evidence>
<gene>
    <name evidence="5" type="ORF">SMD31_17405</name>
</gene>
<feature type="compositionally biased region" description="Acidic residues" evidence="3">
    <location>
        <begin position="201"/>
        <end position="210"/>
    </location>
</feature>
<dbReference type="Proteomes" id="UP001271769">
    <property type="component" value="Unassembled WGS sequence"/>
</dbReference>
<proteinExistence type="predicted"/>
<dbReference type="CDD" id="cd00051">
    <property type="entry name" value="EFh"/>
    <property type="match status" value="2"/>
</dbReference>
<comment type="caution">
    <text evidence="5">The sequence shown here is derived from an EMBL/GenBank/DDBJ whole genome shotgun (WGS) entry which is preliminary data.</text>
</comment>
<evidence type="ECO:0000259" key="4">
    <source>
        <dbReference type="PROSITE" id="PS50222"/>
    </source>
</evidence>
<feature type="domain" description="EF-hand" evidence="4">
    <location>
        <begin position="54"/>
        <end position="89"/>
    </location>
</feature>
<evidence type="ECO:0000256" key="1">
    <source>
        <dbReference type="ARBA" id="ARBA00022723"/>
    </source>
</evidence>
<protein>
    <submittedName>
        <fullName evidence="5">EF-hand domain-containing protein</fullName>
    </submittedName>
</protein>
<dbReference type="PANTHER" id="PTHR45942">
    <property type="entry name" value="PROTEIN PHOSPATASE 3 REGULATORY SUBUNIT B ALPHA ISOFORM TYPE 1"/>
    <property type="match status" value="1"/>
</dbReference>
<dbReference type="Gene3D" id="1.10.238.10">
    <property type="entry name" value="EF-hand"/>
    <property type="match status" value="2"/>
</dbReference>
<feature type="domain" description="EF-hand" evidence="4">
    <location>
        <begin position="15"/>
        <end position="50"/>
    </location>
</feature>
<reference evidence="5 6" key="1">
    <citation type="journal article" date="2013" name="Antonie Van Leeuwenhoek">
        <title>Dongia rigui sp. nov., isolated from freshwater of a large wetland in Korea.</title>
        <authorList>
            <person name="Baik K.S."/>
            <person name="Hwang Y.M."/>
            <person name="Choi J.S."/>
            <person name="Kwon J."/>
            <person name="Seong C.N."/>
        </authorList>
    </citation>
    <scope>NUCLEOTIDE SEQUENCE [LARGE SCALE GENOMIC DNA]</scope>
    <source>
        <strain evidence="5 6">04SU4-P</strain>
    </source>
</reference>
<feature type="domain" description="EF-hand" evidence="4">
    <location>
        <begin position="109"/>
        <end position="138"/>
    </location>
</feature>
<feature type="region of interest" description="Disordered" evidence="3">
    <location>
        <begin position="86"/>
        <end position="228"/>
    </location>
</feature>
<dbReference type="InterPro" id="IPR018247">
    <property type="entry name" value="EF_Hand_1_Ca_BS"/>
</dbReference>
<feature type="compositionally biased region" description="Polar residues" evidence="3">
    <location>
        <begin position="151"/>
        <end position="161"/>
    </location>
</feature>
<dbReference type="PROSITE" id="PS00018">
    <property type="entry name" value="EF_HAND_1"/>
    <property type="match status" value="3"/>
</dbReference>
<feature type="compositionally biased region" description="Polar residues" evidence="3">
    <location>
        <begin position="217"/>
        <end position="228"/>
    </location>
</feature>
<dbReference type="PROSITE" id="PS50222">
    <property type="entry name" value="EF_HAND_2"/>
    <property type="match status" value="4"/>
</dbReference>
<dbReference type="SUPFAM" id="SSF47473">
    <property type="entry name" value="EF-hand"/>
    <property type="match status" value="2"/>
</dbReference>
<feature type="domain" description="EF-hand" evidence="4">
    <location>
        <begin position="139"/>
        <end position="174"/>
    </location>
</feature>
<dbReference type="Pfam" id="PF13202">
    <property type="entry name" value="EF-hand_5"/>
    <property type="match status" value="2"/>
</dbReference>
<evidence type="ECO:0000313" key="5">
    <source>
        <dbReference type="EMBL" id="MDY0873721.1"/>
    </source>
</evidence>
<dbReference type="Pfam" id="PF13499">
    <property type="entry name" value="EF-hand_7"/>
    <property type="match status" value="1"/>
</dbReference>
<keyword evidence="6" id="KW-1185">Reference proteome</keyword>
<dbReference type="RefSeq" id="WP_320502194.1">
    <property type="nucleotide sequence ID" value="NZ_JAXCLX010000003.1"/>
</dbReference>
<dbReference type="EMBL" id="JAXCLX010000003">
    <property type="protein sequence ID" value="MDY0873721.1"/>
    <property type="molecule type" value="Genomic_DNA"/>
</dbReference>
<name>A0ABU5E4E1_9PROT</name>
<evidence type="ECO:0000256" key="3">
    <source>
        <dbReference type="SAM" id="MobiDB-lite"/>
    </source>
</evidence>